<organism evidence="3">
    <name type="scientific">Enterobius vermicularis</name>
    <name type="common">Human pinworm</name>
    <dbReference type="NCBI Taxonomy" id="51028"/>
    <lineage>
        <taxon>Eukaryota</taxon>
        <taxon>Metazoa</taxon>
        <taxon>Ecdysozoa</taxon>
        <taxon>Nematoda</taxon>
        <taxon>Chromadorea</taxon>
        <taxon>Rhabditida</taxon>
        <taxon>Spirurina</taxon>
        <taxon>Oxyuridomorpha</taxon>
        <taxon>Oxyuroidea</taxon>
        <taxon>Oxyuridae</taxon>
        <taxon>Enterobius</taxon>
    </lineage>
</organism>
<dbReference type="AlphaFoldDB" id="A0A0N4VQR7"/>
<protein>
    <submittedName>
        <fullName evidence="3">SRCR domain-containing protein</fullName>
    </submittedName>
</protein>
<dbReference type="Proteomes" id="UP000274131">
    <property type="component" value="Unassembled WGS sequence"/>
</dbReference>
<accession>A0A0N4VQR7</accession>
<dbReference type="EMBL" id="UXUI01015015">
    <property type="protein sequence ID" value="VDD97762.1"/>
    <property type="molecule type" value="Genomic_DNA"/>
</dbReference>
<reference evidence="1 2" key="2">
    <citation type="submission" date="2018-10" db="EMBL/GenBank/DDBJ databases">
        <authorList>
            <consortium name="Pathogen Informatics"/>
        </authorList>
    </citation>
    <scope>NUCLEOTIDE SEQUENCE [LARGE SCALE GENOMIC DNA]</scope>
</reference>
<evidence type="ECO:0000313" key="1">
    <source>
        <dbReference type="EMBL" id="VDD97762.1"/>
    </source>
</evidence>
<keyword evidence="2" id="KW-1185">Reference proteome</keyword>
<evidence type="ECO:0000313" key="3">
    <source>
        <dbReference type="WBParaSite" id="EVEC_0001337101-mRNA-1"/>
    </source>
</evidence>
<dbReference type="OrthoDB" id="6762502at2759"/>
<proteinExistence type="predicted"/>
<dbReference type="WBParaSite" id="EVEC_0001337101-mRNA-1">
    <property type="protein sequence ID" value="EVEC_0001337101-mRNA-1"/>
    <property type="gene ID" value="EVEC_0001337101"/>
</dbReference>
<evidence type="ECO:0000313" key="2">
    <source>
        <dbReference type="Proteomes" id="UP000274131"/>
    </source>
</evidence>
<gene>
    <name evidence="1" type="ORF">EVEC_LOCUS12513</name>
</gene>
<reference evidence="3" key="1">
    <citation type="submission" date="2017-02" db="UniProtKB">
        <authorList>
            <consortium name="WormBaseParasite"/>
        </authorList>
    </citation>
    <scope>IDENTIFICATION</scope>
</reference>
<name>A0A0N4VQR7_ENTVE</name>
<sequence length="205" mass="22149">MKSESLVIADQQRCGEYVPGACTHRPSSHESWSFCEWNVGVLPVMGGVEGMLLGCGVSHVWWPVRCCVACVCAWCGVRVVVENCIVDASIFIVCDRWMPWHQEPMKDVVTCDKPWGVGERAVIRGCPNGETWNVRSSVRWPCPECIGVWVPAGVACAGLWGPCGSAAAGLASEKCCVKVKRLGRRTGVGESPVTVSVALVWGCPE</sequence>